<dbReference type="AlphaFoldDB" id="A0A1D2NJ15"/>
<feature type="region of interest" description="Disordered" evidence="1">
    <location>
        <begin position="82"/>
        <end position="115"/>
    </location>
</feature>
<dbReference type="OrthoDB" id="10028852at2759"/>
<feature type="compositionally biased region" description="Basic residues" evidence="1">
    <location>
        <begin position="842"/>
        <end position="857"/>
    </location>
</feature>
<feature type="compositionally biased region" description="Acidic residues" evidence="1">
    <location>
        <begin position="236"/>
        <end position="253"/>
    </location>
</feature>
<feature type="compositionally biased region" description="Polar residues" evidence="1">
    <location>
        <begin position="563"/>
        <end position="588"/>
    </location>
</feature>
<evidence type="ECO:0000313" key="3">
    <source>
        <dbReference type="Proteomes" id="UP000094527"/>
    </source>
</evidence>
<proteinExistence type="predicted"/>
<dbReference type="GO" id="GO:0005814">
    <property type="term" value="C:centriole"/>
    <property type="evidence" value="ECO:0007669"/>
    <property type="project" value="InterPro"/>
</dbReference>
<evidence type="ECO:0000256" key="1">
    <source>
        <dbReference type="SAM" id="MobiDB-lite"/>
    </source>
</evidence>
<gene>
    <name evidence="2" type="ORF">Ocin01_01741</name>
</gene>
<feature type="region of interest" description="Disordered" evidence="1">
    <location>
        <begin position="563"/>
        <end position="596"/>
    </location>
</feature>
<evidence type="ECO:0000313" key="2">
    <source>
        <dbReference type="EMBL" id="ODN04956.1"/>
    </source>
</evidence>
<feature type="region of interest" description="Disordered" evidence="1">
    <location>
        <begin position="181"/>
        <end position="310"/>
    </location>
</feature>
<feature type="compositionally biased region" description="Low complexity" evidence="1">
    <location>
        <begin position="202"/>
        <end position="213"/>
    </location>
</feature>
<feature type="compositionally biased region" description="Polar residues" evidence="1">
    <location>
        <begin position="87"/>
        <end position="112"/>
    </location>
</feature>
<keyword evidence="3" id="KW-1185">Reference proteome</keyword>
<dbReference type="GO" id="GO:0032053">
    <property type="term" value="P:ciliary basal body organization"/>
    <property type="evidence" value="ECO:0007669"/>
    <property type="project" value="TreeGrafter"/>
</dbReference>
<protein>
    <recommendedName>
        <fullName evidence="4">Centriolar coiled-coil protein</fullName>
    </recommendedName>
</protein>
<dbReference type="Proteomes" id="UP000094527">
    <property type="component" value="Unassembled WGS sequence"/>
</dbReference>
<feature type="compositionally biased region" description="Polar residues" evidence="1">
    <location>
        <begin position="989"/>
        <end position="1001"/>
    </location>
</feature>
<evidence type="ECO:0008006" key="4">
    <source>
        <dbReference type="Google" id="ProtNLM"/>
    </source>
</evidence>
<reference evidence="2 3" key="1">
    <citation type="journal article" date="2016" name="Genome Biol. Evol.">
        <title>Gene Family Evolution Reflects Adaptation to Soil Environmental Stressors in the Genome of the Collembolan Orchesella cincta.</title>
        <authorList>
            <person name="Faddeeva-Vakhrusheva A."/>
            <person name="Derks M.F."/>
            <person name="Anvar S.Y."/>
            <person name="Agamennone V."/>
            <person name="Suring W."/>
            <person name="Smit S."/>
            <person name="van Straalen N.M."/>
            <person name="Roelofs D."/>
        </authorList>
    </citation>
    <scope>NUCLEOTIDE SEQUENCE [LARGE SCALE GENOMIC DNA]</scope>
    <source>
        <tissue evidence="2">Mixed pool</tissue>
    </source>
</reference>
<feature type="region of interest" description="Disordered" evidence="1">
    <location>
        <begin position="915"/>
        <end position="1021"/>
    </location>
</feature>
<dbReference type="PANTHER" id="PTHR13594:SF1">
    <property type="entry name" value="CENTRIOLAR COILED-COIL PROTEIN OF 110 KDA"/>
    <property type="match status" value="1"/>
</dbReference>
<feature type="compositionally biased region" description="Low complexity" evidence="1">
    <location>
        <begin position="930"/>
        <end position="943"/>
    </location>
</feature>
<sequence length="1021" mass="112291">MDTTTSTIAMEDVFKNNYVSCIKVDGKPILPPIMTEERRQEMRRYKELAIMKEKELEEKMARAVRTTVSNKTSGETLVVVPEEEQVDSTSAASPRRSLSTSPIRGIPVTSTPRNDRIHSSSLINVANAQKCNEKVLNKETVSPNNVAVTSSSSIFDTSDVPEGVLRERKIIQQLDFNNSLSSAHSGSSAAFSYDGDEEKVVGSGSSDNGSGDNFASAASSTGTFVIRRSNARQLSQEDEIEKQDGATSDDDIENAPPTVLRKPSLEEPMFKRKRPAKYFDEEDDEKTKTTPKSSISISNLPNTVPNIESGGKPVSGTLKFSPVANTNFTAMAKSLTNEFTQKFAALLTSSSSTKSVAQSYDVILSKDIPSSAEERVDDSDNVSNSSDKENINSISKDESKKHVRKLSYTLATPSAVLLEAASKDKNFAQTLETVPSAPSSNVPSTYQSPDKPKEVESTIMSLHENVINSPKLDRVNMKLQELTLGQGKQAHLQRFLGDQELEEEVHVNENTDQVAVILKQMQKEHETKLQQLAEQHRLQELRLKQQFESELGKLKEKISSTLNTTGSTKSYKTSPNSLVESMNSSTRSPRPHTATSLTSLLLSEETASSSKILTSGMSGVSGFERTKSDGTSIYQFTGNSEMSTNSTYLIIGTADLAGVRLSKLQSRMQLMSPSLFRVPIDAKSPLLKGLVFPDPLDKPRPPIRIPPKAFDASMKPKFDRLSAAVKGYLTRRLLHTEKCQIIVQTIRDTVDLLLKLYEEAPMIGNKHTLKSQDANLHQMLIQQLTGACQSFHDIFFKLSIKERMAIIATDREKSRAKALRNLASPARRNISNATLKSLERRMSHRRTSPKKDNRKSRGPGQSNDPTPTYGSQSVKPKPVKIFNISPKRRRRISYWDEKNVIRRSTSATSLAAKSDLNGNNFKVPLDSARSHTSMASSARSTRSYYAPTTGTGSETFVVPSATPTGRNVLTSANNGNGSKSQSARRDSSTRSGTARSNQSTVAAFSASGRFRASSSRQQPWK</sequence>
<feature type="compositionally biased region" description="Low complexity" evidence="1">
    <location>
        <begin position="181"/>
        <end position="192"/>
    </location>
</feature>
<feature type="region of interest" description="Disordered" evidence="1">
    <location>
        <begin position="432"/>
        <end position="452"/>
    </location>
</feature>
<dbReference type="GO" id="GO:0007099">
    <property type="term" value="P:centriole replication"/>
    <property type="evidence" value="ECO:0007669"/>
    <property type="project" value="InterPro"/>
</dbReference>
<comment type="caution">
    <text evidence="2">The sequence shown here is derived from an EMBL/GenBank/DDBJ whole genome shotgun (WGS) entry which is preliminary data.</text>
</comment>
<accession>A0A1D2NJ15</accession>
<feature type="compositionally biased region" description="Polar residues" evidence="1">
    <location>
        <begin position="432"/>
        <end position="448"/>
    </location>
</feature>
<dbReference type="GO" id="GO:1903723">
    <property type="term" value="P:negative regulation of centriole elongation"/>
    <property type="evidence" value="ECO:0007669"/>
    <property type="project" value="TreeGrafter"/>
</dbReference>
<feature type="region of interest" description="Disordered" evidence="1">
    <location>
        <begin position="371"/>
        <end position="398"/>
    </location>
</feature>
<dbReference type="InterPro" id="IPR033207">
    <property type="entry name" value="CCP110"/>
</dbReference>
<feature type="compositionally biased region" description="Basic and acidic residues" evidence="1">
    <location>
        <begin position="386"/>
        <end position="398"/>
    </location>
</feature>
<dbReference type="EMBL" id="LJIJ01000032">
    <property type="protein sequence ID" value="ODN04956.1"/>
    <property type="molecule type" value="Genomic_DNA"/>
</dbReference>
<dbReference type="PANTHER" id="PTHR13594">
    <property type="entry name" value="CENTRIOLAR COILED-COIL PROTEIN OF 110 KDA"/>
    <property type="match status" value="1"/>
</dbReference>
<dbReference type="STRING" id="48709.A0A1D2NJ15"/>
<organism evidence="2 3">
    <name type="scientific">Orchesella cincta</name>
    <name type="common">Springtail</name>
    <name type="synonym">Podura cincta</name>
    <dbReference type="NCBI Taxonomy" id="48709"/>
    <lineage>
        <taxon>Eukaryota</taxon>
        <taxon>Metazoa</taxon>
        <taxon>Ecdysozoa</taxon>
        <taxon>Arthropoda</taxon>
        <taxon>Hexapoda</taxon>
        <taxon>Collembola</taxon>
        <taxon>Entomobryomorpha</taxon>
        <taxon>Entomobryoidea</taxon>
        <taxon>Orchesellidae</taxon>
        <taxon>Orchesellinae</taxon>
        <taxon>Orchesella</taxon>
    </lineage>
</organism>
<feature type="compositionally biased region" description="Polar residues" evidence="1">
    <location>
        <begin position="961"/>
        <end position="981"/>
    </location>
</feature>
<feature type="compositionally biased region" description="Polar residues" evidence="1">
    <location>
        <begin position="859"/>
        <end position="874"/>
    </location>
</feature>
<feature type="region of interest" description="Disordered" evidence="1">
    <location>
        <begin position="822"/>
        <end position="885"/>
    </location>
</feature>
<feature type="compositionally biased region" description="Low complexity" evidence="1">
    <location>
        <begin position="1002"/>
        <end position="1021"/>
    </location>
</feature>
<dbReference type="Pfam" id="PF16025">
    <property type="entry name" value="CaM_bind"/>
    <property type="match status" value="1"/>
</dbReference>
<dbReference type="GO" id="GO:0032465">
    <property type="term" value="P:regulation of cytokinesis"/>
    <property type="evidence" value="ECO:0007669"/>
    <property type="project" value="InterPro"/>
</dbReference>
<name>A0A1D2NJ15_ORCCI</name>